<dbReference type="RefSeq" id="WP_377074429.1">
    <property type="nucleotide sequence ID" value="NZ_BAAADV010000001.1"/>
</dbReference>
<evidence type="ECO:0000313" key="9">
    <source>
        <dbReference type="Proteomes" id="UP001500420"/>
    </source>
</evidence>
<comment type="caution">
    <text evidence="6">Lacks conserved residue(s) required for the propagation of feature annotation.</text>
</comment>
<sequence>MARDDGNSPADDENADPSASDSDCAPSEADGDATVIVRLPDELRAAFKDPLGPLYTDAEELLNEAGDPLIAVGDIVTYHFERADRRPDVALVDGRTKRHAVDDEVRDAVDAGADRIEAANPAGTLTDELLIALRDAVARDGPTTIVVDGEEDLATLPAVLAAPEGATVVYGQPDRGMVAVDVTPETRAEFRDLLERMDGDRDRLWELLDTDA</sequence>
<comment type="catalytic activity">
    <reaction evidence="6">
        <text>3'-dephospho-CoA + GTP = GDP + CoA + H(+)</text>
        <dbReference type="Rhea" id="RHEA:61156"/>
        <dbReference type="ChEBI" id="CHEBI:15378"/>
        <dbReference type="ChEBI" id="CHEBI:37565"/>
        <dbReference type="ChEBI" id="CHEBI:57287"/>
        <dbReference type="ChEBI" id="CHEBI:57328"/>
        <dbReference type="ChEBI" id="CHEBI:58189"/>
        <dbReference type="EC" id="2.7.1.237"/>
    </reaction>
</comment>
<evidence type="ECO:0000256" key="1">
    <source>
        <dbReference type="ARBA" id="ARBA00022679"/>
    </source>
</evidence>
<evidence type="ECO:0000256" key="5">
    <source>
        <dbReference type="ARBA" id="ARBA00023134"/>
    </source>
</evidence>
<dbReference type="GO" id="GO:0015937">
    <property type="term" value="P:coenzyme A biosynthetic process"/>
    <property type="evidence" value="ECO:0007669"/>
    <property type="project" value="UniProtKB-UniRule"/>
</dbReference>
<feature type="binding site" evidence="6">
    <location>
        <position position="151"/>
    </location>
    <ligand>
        <name>GTP</name>
        <dbReference type="ChEBI" id="CHEBI:37565"/>
    </ligand>
</feature>
<gene>
    <name evidence="8" type="ORF">GCM10009020_06990</name>
</gene>
<proteinExistence type="inferred from homology"/>
<feature type="region of interest" description="Disordered" evidence="7">
    <location>
        <begin position="1"/>
        <end position="32"/>
    </location>
</feature>
<dbReference type="GO" id="GO:0016301">
    <property type="term" value="F:kinase activity"/>
    <property type="evidence" value="ECO:0007669"/>
    <property type="project" value="UniProtKB-UniRule"/>
</dbReference>
<dbReference type="InterPro" id="IPR007164">
    <property type="entry name" value="GTP-dep_dephospho-CoA_kin"/>
</dbReference>
<feature type="binding site" evidence="6">
    <location>
        <position position="74"/>
    </location>
    <ligand>
        <name>GTP</name>
        <dbReference type="ChEBI" id="CHEBI:37565"/>
    </ligand>
</feature>
<protein>
    <recommendedName>
        <fullName evidence="6">GTP-dependent dephospho-CoA kinase</fullName>
        <ecNumber evidence="6">2.7.1.237</ecNumber>
    </recommendedName>
    <alternativeName>
        <fullName evidence="6">Dephospho-coenzyme A kinase</fullName>
        <shortName evidence="6">DPCK</shortName>
    </alternativeName>
</protein>
<dbReference type="HAMAP" id="MF_00590">
    <property type="entry name" value="Dephospho_CoA_kinase_GTP_dep"/>
    <property type="match status" value="1"/>
</dbReference>
<accession>A0AAV3T5T2</accession>
<feature type="binding site" evidence="6">
    <location>
        <position position="76"/>
    </location>
    <ligand>
        <name>GTP</name>
        <dbReference type="ChEBI" id="CHEBI:37565"/>
    </ligand>
</feature>
<evidence type="ECO:0000256" key="4">
    <source>
        <dbReference type="ARBA" id="ARBA00022993"/>
    </source>
</evidence>
<keyword evidence="4 6" id="KW-0173">Coenzyme A biosynthesis</keyword>
<feature type="binding site" evidence="6">
    <location>
        <position position="93"/>
    </location>
    <ligand>
        <name>GTP</name>
        <dbReference type="ChEBI" id="CHEBI:37565"/>
    </ligand>
</feature>
<evidence type="ECO:0000256" key="7">
    <source>
        <dbReference type="SAM" id="MobiDB-lite"/>
    </source>
</evidence>
<keyword evidence="9" id="KW-1185">Reference proteome</keyword>
<name>A0AAV3T5T2_9EURY</name>
<keyword evidence="3 6" id="KW-0418">Kinase</keyword>
<dbReference type="PANTHER" id="PTHR40732">
    <property type="entry name" value="UPF0218 PROTEIN TK1697"/>
    <property type="match status" value="1"/>
</dbReference>
<feature type="binding site" evidence="6">
    <location>
        <position position="174"/>
    </location>
    <ligand>
        <name>GTP</name>
        <dbReference type="ChEBI" id="CHEBI:37565"/>
    </ligand>
</feature>
<keyword evidence="2 6" id="KW-0547">Nucleotide-binding</keyword>
<dbReference type="GO" id="GO:0005525">
    <property type="term" value="F:GTP binding"/>
    <property type="evidence" value="ECO:0007669"/>
    <property type="project" value="UniProtKB-UniRule"/>
</dbReference>
<comment type="function">
    <text evidence="6">Catalyzes the GTP-dependent phosphorylation of the 3'-hydroxyl group of dephosphocoenzyme A to form coenzyme A (CoA).</text>
</comment>
<dbReference type="Proteomes" id="UP001500420">
    <property type="component" value="Unassembled WGS sequence"/>
</dbReference>
<dbReference type="EC" id="2.7.1.237" evidence="6"/>
<evidence type="ECO:0000256" key="3">
    <source>
        <dbReference type="ARBA" id="ARBA00022777"/>
    </source>
</evidence>
<evidence type="ECO:0000313" key="8">
    <source>
        <dbReference type="EMBL" id="GAA0664674.1"/>
    </source>
</evidence>
<dbReference type="Pfam" id="PF04019">
    <property type="entry name" value="DUF359"/>
    <property type="match status" value="1"/>
</dbReference>
<dbReference type="EMBL" id="BAAADV010000001">
    <property type="protein sequence ID" value="GAA0664674.1"/>
    <property type="molecule type" value="Genomic_DNA"/>
</dbReference>
<reference evidence="8 9" key="1">
    <citation type="journal article" date="2019" name="Int. J. Syst. Evol. Microbiol.">
        <title>The Global Catalogue of Microorganisms (GCM) 10K type strain sequencing project: providing services to taxonomists for standard genome sequencing and annotation.</title>
        <authorList>
            <consortium name="The Broad Institute Genomics Platform"/>
            <consortium name="The Broad Institute Genome Sequencing Center for Infectious Disease"/>
            <person name="Wu L."/>
            <person name="Ma J."/>
        </authorList>
    </citation>
    <scope>NUCLEOTIDE SEQUENCE [LARGE SCALE GENOMIC DNA]</scope>
    <source>
        <strain evidence="8 9">JCM 16328</strain>
    </source>
</reference>
<organism evidence="8 9">
    <name type="scientific">Natronoarchaeum mannanilyticum</name>
    <dbReference type="NCBI Taxonomy" id="926360"/>
    <lineage>
        <taxon>Archaea</taxon>
        <taxon>Methanobacteriati</taxon>
        <taxon>Methanobacteriota</taxon>
        <taxon>Stenosarchaea group</taxon>
        <taxon>Halobacteria</taxon>
        <taxon>Halobacteriales</taxon>
        <taxon>Natronoarchaeaceae</taxon>
    </lineage>
</organism>
<keyword evidence="1 6" id="KW-0808">Transferase</keyword>
<comment type="similarity">
    <text evidence="6">Belongs to the GTP-dependent DPCK family.</text>
</comment>
<feature type="compositionally biased region" description="Low complexity" evidence="7">
    <location>
        <begin position="16"/>
        <end position="28"/>
    </location>
</feature>
<evidence type="ECO:0000256" key="2">
    <source>
        <dbReference type="ARBA" id="ARBA00022741"/>
    </source>
</evidence>
<evidence type="ECO:0000256" key="6">
    <source>
        <dbReference type="HAMAP-Rule" id="MF_00590"/>
    </source>
</evidence>
<dbReference type="AlphaFoldDB" id="A0AAV3T5T2"/>
<comment type="pathway">
    <text evidence="6">Cofactor biosynthesis; coenzyme A biosynthesis.</text>
</comment>
<feature type="binding site" evidence="6">
    <location>
        <position position="75"/>
    </location>
    <ligand>
        <name>GTP</name>
        <dbReference type="ChEBI" id="CHEBI:37565"/>
    </ligand>
</feature>
<dbReference type="PANTHER" id="PTHR40732:SF1">
    <property type="entry name" value="GTP-DEPENDENT DEPHOSPHO-COA KINASE"/>
    <property type="match status" value="1"/>
</dbReference>
<keyword evidence="5 6" id="KW-0342">GTP-binding</keyword>
<comment type="caution">
    <text evidence="8">The sequence shown here is derived from an EMBL/GenBank/DDBJ whole genome shotgun (WGS) entry which is preliminary data.</text>
</comment>